<comment type="function">
    <text evidence="10">Na(+)/H(+) antiporter that extrudes sodium in exchange for external protons.</text>
</comment>
<feature type="transmembrane region" description="Helical" evidence="10">
    <location>
        <begin position="303"/>
        <end position="325"/>
    </location>
</feature>
<evidence type="ECO:0000256" key="7">
    <source>
        <dbReference type="ARBA" id="ARBA00023065"/>
    </source>
</evidence>
<keyword evidence="9 10" id="KW-0739">Sodium transport</keyword>
<keyword evidence="10" id="KW-0050">Antiport</keyword>
<feature type="transmembrane region" description="Helical" evidence="10">
    <location>
        <begin position="56"/>
        <end position="74"/>
    </location>
</feature>
<keyword evidence="2 10" id="KW-0813">Transport</keyword>
<feature type="transmembrane region" description="Helical" evidence="10">
    <location>
        <begin position="182"/>
        <end position="201"/>
    </location>
</feature>
<evidence type="ECO:0000313" key="13">
    <source>
        <dbReference type="Proteomes" id="UP000254343"/>
    </source>
</evidence>
<evidence type="ECO:0000256" key="9">
    <source>
        <dbReference type="ARBA" id="ARBA00023201"/>
    </source>
</evidence>
<reference evidence="12 13" key="1">
    <citation type="submission" date="2018-06" db="EMBL/GenBank/DDBJ databases">
        <authorList>
            <consortium name="Pathogen Informatics"/>
            <person name="Doyle S."/>
        </authorList>
    </citation>
    <scope>NUCLEOTIDE SEQUENCE [LARGE SCALE GENOMIC DNA]</scope>
    <source>
        <strain evidence="12 13">NCTC12722</strain>
    </source>
</reference>
<dbReference type="InterPro" id="IPR004705">
    <property type="entry name" value="Cation/H_exchanger_CPA1_bac"/>
</dbReference>
<comment type="similarity">
    <text evidence="10">Belongs to the monovalent cation:proton antiporter 1 (CPA1) transporter (TC 2.A.36) family.</text>
</comment>
<feature type="transmembrane region" description="Helical" evidence="10">
    <location>
        <begin position="263"/>
        <end position="283"/>
    </location>
</feature>
<keyword evidence="7 10" id="KW-0406">Ion transport</keyword>
<evidence type="ECO:0000256" key="3">
    <source>
        <dbReference type="ARBA" id="ARBA00022475"/>
    </source>
</evidence>
<keyword evidence="3" id="KW-1003">Cell membrane</keyword>
<dbReference type="GO" id="GO:0015385">
    <property type="term" value="F:sodium:proton antiporter activity"/>
    <property type="evidence" value="ECO:0007669"/>
    <property type="project" value="InterPro"/>
</dbReference>
<gene>
    <name evidence="12" type="primary">nhaK</name>
    <name evidence="12" type="ORF">NCTC12722_00578</name>
</gene>
<dbReference type="Gene3D" id="6.10.140.1330">
    <property type="match status" value="1"/>
</dbReference>
<feature type="transmembrane region" description="Helical" evidence="10">
    <location>
        <begin position="86"/>
        <end position="107"/>
    </location>
</feature>
<dbReference type="GO" id="GO:0005886">
    <property type="term" value="C:plasma membrane"/>
    <property type="evidence" value="ECO:0007669"/>
    <property type="project" value="UniProtKB-SubCell"/>
</dbReference>
<keyword evidence="10" id="KW-0997">Cell inner membrane</keyword>
<dbReference type="GO" id="GO:0051453">
    <property type="term" value="P:regulation of intracellular pH"/>
    <property type="evidence" value="ECO:0007669"/>
    <property type="project" value="TreeGrafter"/>
</dbReference>
<accession>A0A380W4J9</accession>
<dbReference type="GO" id="GO:0015386">
    <property type="term" value="F:potassium:proton antiporter activity"/>
    <property type="evidence" value="ECO:0007669"/>
    <property type="project" value="TreeGrafter"/>
</dbReference>
<keyword evidence="6 10" id="KW-0915">Sodium</keyword>
<dbReference type="InterPro" id="IPR006153">
    <property type="entry name" value="Cation/H_exchanger_TM"/>
</dbReference>
<dbReference type="PANTHER" id="PTHR10110:SF86">
    <property type="entry name" value="SODIUM_HYDROGEN EXCHANGER 7"/>
    <property type="match status" value="1"/>
</dbReference>
<sequence length="535" mass="58644">MTEGFLTFLLVLSVLAASATVARRLELTPAIVFLIVGVVLAFVPGFPPIEMKPEGVLLLVLPPLIYSAGVSMSWREFKWNLQPITMLAIGCVIFTTCAVAVAVHYTLGLSWSVGFLLGAIVSPPDVVAPLAIARRLGLPHRILVVLEGEGLANDATALILYRFAVMAVTTGTFSFSAATGTFAAIVMCEILFGIFVGWLSLRLRQWAHDPRVEITLSLLTPYLAFWVPEHAGGSGVLATVAAGLYVSWNGPLRIPAATRLQGIFFWDFSTWLIEGVLFLIVGFQTRALVETSKSLQVGTVLSAIAITTVIVILARFLWVFPGAYLPRLLSKRLRAREEAPPWRGIAVIGFTGIRGVVSLAVALALPLTLADGRPFPDRDLILLVSFGVIFITVVGIGSTLPFVVRALGVAQYGHYEAKHEREKEIAARRELVAASRKELNRLIKECELPEGLARFLEARHETRVRALPEPPAKDGEFTPATRGAIMVRQIISIERKLLHKLLRDGKITDETRRRIERDLDLEEAVVDNREKNSPV</sequence>
<dbReference type="PANTHER" id="PTHR10110">
    <property type="entry name" value="SODIUM/HYDROGEN EXCHANGER"/>
    <property type="match status" value="1"/>
</dbReference>
<keyword evidence="8 10" id="KW-0472">Membrane</keyword>
<organism evidence="12 13">
    <name type="scientific">Afipia felis</name>
    <name type="common">Cat scratch disease bacillus</name>
    <dbReference type="NCBI Taxonomy" id="1035"/>
    <lineage>
        <taxon>Bacteria</taxon>
        <taxon>Pseudomonadati</taxon>
        <taxon>Pseudomonadota</taxon>
        <taxon>Alphaproteobacteria</taxon>
        <taxon>Hyphomicrobiales</taxon>
        <taxon>Nitrobacteraceae</taxon>
        <taxon>Afipia</taxon>
    </lineage>
</organism>
<dbReference type="Pfam" id="PF00999">
    <property type="entry name" value="Na_H_Exchanger"/>
    <property type="match status" value="1"/>
</dbReference>
<evidence type="ECO:0000256" key="1">
    <source>
        <dbReference type="ARBA" id="ARBA00004651"/>
    </source>
</evidence>
<evidence type="ECO:0000256" key="2">
    <source>
        <dbReference type="ARBA" id="ARBA00022448"/>
    </source>
</evidence>
<dbReference type="OrthoDB" id="9809206at2"/>
<feature type="domain" description="Cation/H+ exchanger transmembrane" evidence="11">
    <location>
        <begin position="14"/>
        <end position="405"/>
    </location>
</feature>
<proteinExistence type="inferred from homology"/>
<dbReference type="AlphaFoldDB" id="A0A380W4J9"/>
<evidence type="ECO:0000256" key="6">
    <source>
        <dbReference type="ARBA" id="ARBA00023053"/>
    </source>
</evidence>
<comment type="subcellular location">
    <subcellularLocation>
        <location evidence="10">Cell inner membrane</location>
        <topology evidence="10">Multi-pass membrane protein</topology>
    </subcellularLocation>
    <subcellularLocation>
        <location evidence="1">Cell membrane</location>
        <topology evidence="1">Multi-pass membrane protein</topology>
    </subcellularLocation>
</comment>
<dbReference type="GO" id="GO:0098719">
    <property type="term" value="P:sodium ion import across plasma membrane"/>
    <property type="evidence" value="ECO:0007669"/>
    <property type="project" value="TreeGrafter"/>
</dbReference>
<dbReference type="EMBL" id="UIGB01000001">
    <property type="protein sequence ID" value="SUU83413.1"/>
    <property type="molecule type" value="Genomic_DNA"/>
</dbReference>
<comment type="caution">
    <text evidence="10">Lacks conserved residue(s) required for the propagation of feature annotation.</text>
</comment>
<name>A0A380W4J9_AFIFE</name>
<keyword evidence="4 10" id="KW-0812">Transmembrane</keyword>
<dbReference type="InterPro" id="IPR018422">
    <property type="entry name" value="Cation/H_exchanger_CPA1"/>
</dbReference>
<feature type="transmembrane region" description="Helical" evidence="10">
    <location>
        <begin position="29"/>
        <end position="49"/>
    </location>
</feature>
<dbReference type="RefSeq" id="WP_002718192.1">
    <property type="nucleotide sequence ID" value="NZ_UFSI01000001.1"/>
</dbReference>
<dbReference type="Proteomes" id="UP000254343">
    <property type="component" value="Unassembled WGS sequence"/>
</dbReference>
<feature type="transmembrane region" description="Helical" evidence="10">
    <location>
        <begin position="380"/>
        <end position="404"/>
    </location>
</feature>
<evidence type="ECO:0000256" key="5">
    <source>
        <dbReference type="ARBA" id="ARBA00022989"/>
    </source>
</evidence>
<evidence type="ECO:0000259" key="11">
    <source>
        <dbReference type="Pfam" id="PF00999"/>
    </source>
</evidence>
<keyword evidence="5 10" id="KW-1133">Transmembrane helix</keyword>
<evidence type="ECO:0000256" key="8">
    <source>
        <dbReference type="ARBA" id="ARBA00023136"/>
    </source>
</evidence>
<feature type="transmembrane region" description="Helical" evidence="10">
    <location>
        <begin position="345"/>
        <end position="368"/>
    </location>
</feature>
<evidence type="ECO:0000256" key="4">
    <source>
        <dbReference type="ARBA" id="ARBA00022692"/>
    </source>
</evidence>
<dbReference type="NCBIfam" id="TIGR00831">
    <property type="entry name" value="a_cpa1"/>
    <property type="match status" value="1"/>
</dbReference>
<protein>
    <submittedName>
        <fullName evidence="12">Sodium, potassium, lithium and rubidium/H(+) antiporter</fullName>
    </submittedName>
</protein>
<evidence type="ECO:0000256" key="10">
    <source>
        <dbReference type="RuleBase" id="RU366002"/>
    </source>
</evidence>
<evidence type="ECO:0000313" key="12">
    <source>
        <dbReference type="EMBL" id="SUU83413.1"/>
    </source>
</evidence>